<evidence type="ECO:0000313" key="7">
    <source>
        <dbReference type="EMBL" id="CAD9674438.1"/>
    </source>
</evidence>
<keyword evidence="2" id="KW-0547">Nucleotide-binding</keyword>
<dbReference type="GO" id="GO:0006298">
    <property type="term" value="P:mismatch repair"/>
    <property type="evidence" value="ECO:0007669"/>
    <property type="project" value="InterPro"/>
</dbReference>
<dbReference type="GO" id="GO:0005524">
    <property type="term" value="F:ATP binding"/>
    <property type="evidence" value="ECO:0007669"/>
    <property type="project" value="UniProtKB-KW"/>
</dbReference>
<dbReference type="InterPro" id="IPR011184">
    <property type="entry name" value="DNA_mismatch_repair_Msh2"/>
</dbReference>
<gene>
    <name evidence="7" type="ORF">QSP1433_LOCUS4696</name>
</gene>
<evidence type="ECO:0000256" key="4">
    <source>
        <dbReference type="ARBA" id="ARBA00023125"/>
    </source>
</evidence>
<dbReference type="GO" id="GO:0140664">
    <property type="term" value="F:ATP-dependent DNA damage sensor activity"/>
    <property type="evidence" value="ECO:0007669"/>
    <property type="project" value="InterPro"/>
</dbReference>
<dbReference type="InterPro" id="IPR027417">
    <property type="entry name" value="P-loop_NTPase"/>
</dbReference>
<name>A0A7S2W9Y4_9STRA</name>
<comment type="similarity">
    <text evidence="1">Belongs to the DNA mismatch repair MutS family.</text>
</comment>
<evidence type="ECO:0000256" key="5">
    <source>
        <dbReference type="ARBA" id="ARBA00023204"/>
    </source>
</evidence>
<dbReference type="SUPFAM" id="SSF48334">
    <property type="entry name" value="DNA repair protein MutS, domain III"/>
    <property type="match status" value="1"/>
</dbReference>
<dbReference type="Gene3D" id="3.30.420.110">
    <property type="entry name" value="MutS, connector domain"/>
    <property type="match status" value="1"/>
</dbReference>
<dbReference type="InterPro" id="IPR036187">
    <property type="entry name" value="DNA_mismatch_repair_MutS_sf"/>
</dbReference>
<keyword evidence="5" id="KW-0227">DNA damage</keyword>
<evidence type="ECO:0000256" key="2">
    <source>
        <dbReference type="ARBA" id="ARBA00022741"/>
    </source>
</evidence>
<dbReference type="GO" id="GO:0030983">
    <property type="term" value="F:mismatched DNA binding"/>
    <property type="evidence" value="ECO:0007669"/>
    <property type="project" value="InterPro"/>
</dbReference>
<dbReference type="PROSITE" id="PS00486">
    <property type="entry name" value="DNA_MISMATCH_REPAIR_2"/>
    <property type="match status" value="1"/>
</dbReference>
<dbReference type="SMART" id="SM00533">
    <property type="entry name" value="MUTSd"/>
    <property type="match status" value="1"/>
</dbReference>
<accession>A0A7S2W9Y4</accession>
<dbReference type="PANTHER" id="PTHR11361">
    <property type="entry name" value="DNA MISMATCH REPAIR PROTEIN MUTS FAMILY MEMBER"/>
    <property type="match status" value="1"/>
</dbReference>
<evidence type="ECO:0000256" key="3">
    <source>
        <dbReference type="ARBA" id="ARBA00022840"/>
    </source>
</evidence>
<dbReference type="PIRSF" id="PIRSF005813">
    <property type="entry name" value="MSH2"/>
    <property type="match status" value="1"/>
</dbReference>
<dbReference type="AlphaFoldDB" id="A0A7S2W9Y4"/>
<dbReference type="InterPro" id="IPR000432">
    <property type="entry name" value="DNA_mismatch_repair_MutS_C"/>
</dbReference>
<dbReference type="Pfam" id="PF00488">
    <property type="entry name" value="MutS_V"/>
    <property type="match status" value="1"/>
</dbReference>
<keyword evidence="5" id="KW-0234">DNA repair</keyword>
<proteinExistence type="inferred from homology"/>
<protein>
    <recommendedName>
        <fullName evidence="6">DNA mismatch repair proteins mutS family domain-containing protein</fullName>
    </recommendedName>
</protein>
<dbReference type="InterPro" id="IPR045076">
    <property type="entry name" value="MutS"/>
</dbReference>
<dbReference type="FunFam" id="3.40.50.300:FF:000870">
    <property type="entry name" value="MutS protein homolog 4"/>
    <property type="match status" value="1"/>
</dbReference>
<organism evidence="7">
    <name type="scientific">Mucochytrium quahogii</name>
    <dbReference type="NCBI Taxonomy" id="96639"/>
    <lineage>
        <taxon>Eukaryota</taxon>
        <taxon>Sar</taxon>
        <taxon>Stramenopiles</taxon>
        <taxon>Bigyra</taxon>
        <taxon>Labyrinthulomycetes</taxon>
        <taxon>Thraustochytrida</taxon>
        <taxon>Thraustochytriidae</taxon>
        <taxon>Mucochytrium</taxon>
    </lineage>
</organism>
<dbReference type="PANTHER" id="PTHR11361:SF35">
    <property type="entry name" value="DNA MISMATCH REPAIR PROTEIN MSH2"/>
    <property type="match status" value="1"/>
</dbReference>
<dbReference type="SMART" id="SM00534">
    <property type="entry name" value="MUTSac"/>
    <property type="match status" value="1"/>
</dbReference>
<dbReference type="Gene3D" id="1.10.1420.10">
    <property type="match status" value="2"/>
</dbReference>
<dbReference type="InterPro" id="IPR007696">
    <property type="entry name" value="DNA_mismatch_repair_MutS_core"/>
</dbReference>
<dbReference type="SUPFAM" id="SSF52540">
    <property type="entry name" value="P-loop containing nucleoside triphosphate hydrolases"/>
    <property type="match status" value="1"/>
</dbReference>
<feature type="domain" description="DNA mismatch repair proteins mutS family" evidence="6">
    <location>
        <begin position="641"/>
        <end position="657"/>
    </location>
</feature>
<dbReference type="InterPro" id="IPR036678">
    <property type="entry name" value="MutS_con_dom_sf"/>
</dbReference>
<dbReference type="EMBL" id="HBHK01007654">
    <property type="protein sequence ID" value="CAD9674438.1"/>
    <property type="molecule type" value="Transcribed_RNA"/>
</dbReference>
<evidence type="ECO:0000256" key="1">
    <source>
        <dbReference type="ARBA" id="ARBA00006271"/>
    </source>
</evidence>
<keyword evidence="4" id="KW-0238">DNA-binding</keyword>
<keyword evidence="3" id="KW-0067">ATP-binding</keyword>
<dbReference type="GO" id="GO:0006312">
    <property type="term" value="P:mitotic recombination"/>
    <property type="evidence" value="ECO:0007669"/>
    <property type="project" value="TreeGrafter"/>
</dbReference>
<sequence>MSEQEEDDIGQAEGVVCCICRKFDKEGCLVIGVSVLNRGARGLYDSTTEKDARDFMMTLYEFVDCDQLTNLESLLVRVCPTTCYHEVLENDTTGFKRRLEQVLGGIGVNGTSIAADKFKYDEFEIEDKVREICGEKGSEELKGLNSEGLSLKSLIAVIYMENMVDEHGGRVRLVKGDLNQFVRLDAAAIEALNLLPTKSNSARANQKESSVHGVLNSCVTKQLGSRLLRQWILQPLLDAEKLAWRHDIVGALKDDQTRRDAIRNALKGVPDLHRILRKFERKKAGLREIYELYLFVQALPKLEAALKSPESGESEPIQPLCDFADQVGELCTPERFDKYCEMVDSMLDFSLVPREFRVQAKHDESGEMIRLIKQLEKIECKVDDEREALLEKELCAISDAKFETDPSFLQKYGYHFVVKKAHDNILKGIKGAKYKYLVVSSKGVRWSTTTLKSLYDQHMSVSHQLGKAQSKLVKLAAETASTFLQLFEVATTLVATLDVLQSLAHVAAYAPADYVRPTMVPIGDANDGKVKITQGRHPCLEMIGTTDFIANDYLLEEKSSKFQIITGPNMGGKSTYIRQIGTIMIMAQIGSFVPCQEAELPIVDAVLARVGASDEQLKGISTFMAEMIEASAIVKTATKHSLVIIDELGRGTSTYDGFGLAWAISEHLANNIKPFCLFATHFHELTALSNKFPSVTNKHVAALATDESLTMLYSVNDGPCMESFGINIAKMAGFPDDVVTTAKRKAAELESLDVISATEPTGDKKQRSDKVKEILDTFSHLDNKNLNVQHLKTLLVV</sequence>
<evidence type="ECO:0000259" key="6">
    <source>
        <dbReference type="PROSITE" id="PS00486"/>
    </source>
</evidence>
<dbReference type="Pfam" id="PF05192">
    <property type="entry name" value="MutS_III"/>
    <property type="match status" value="1"/>
</dbReference>
<reference evidence="7" key="1">
    <citation type="submission" date="2021-01" db="EMBL/GenBank/DDBJ databases">
        <authorList>
            <person name="Corre E."/>
            <person name="Pelletier E."/>
            <person name="Niang G."/>
            <person name="Scheremetjew M."/>
            <person name="Finn R."/>
            <person name="Kale V."/>
            <person name="Holt S."/>
            <person name="Cochrane G."/>
            <person name="Meng A."/>
            <person name="Brown T."/>
            <person name="Cohen L."/>
        </authorList>
    </citation>
    <scope>NUCLEOTIDE SEQUENCE</scope>
    <source>
        <strain evidence="7">NY070348D</strain>
    </source>
</reference>
<dbReference type="GO" id="GO:0032301">
    <property type="term" value="C:MutSalpha complex"/>
    <property type="evidence" value="ECO:0007669"/>
    <property type="project" value="TreeGrafter"/>
</dbReference>
<dbReference type="Gene3D" id="3.40.50.300">
    <property type="entry name" value="P-loop containing nucleotide triphosphate hydrolases"/>
    <property type="match status" value="1"/>
</dbReference>